<dbReference type="InterPro" id="IPR013763">
    <property type="entry name" value="Cyclin-like_dom"/>
</dbReference>
<dbReference type="GO" id="GO:0051301">
    <property type="term" value="P:cell division"/>
    <property type="evidence" value="ECO:0007669"/>
    <property type="project" value="UniProtKB-KW"/>
</dbReference>
<dbReference type="InterPro" id="IPR004367">
    <property type="entry name" value="Cyclin_C-dom"/>
</dbReference>
<evidence type="ECO:0000256" key="1">
    <source>
        <dbReference type="ARBA" id="ARBA00022618"/>
    </source>
</evidence>
<name>A0A834GBL3_RHOSS</name>
<dbReference type="PANTHER" id="PTHR10177">
    <property type="entry name" value="CYCLINS"/>
    <property type="match status" value="1"/>
</dbReference>
<sequence>MGDQENSSRITHSLKKSPFASPVAPTQSTLQKPGTKKRVPLGDLTNSADAGSTRKSGLVGTQKPKPNSKKAEKEPAGRKIASGRNGEKFEDVAFVYQNLQPLEESASSKNVVSYDDWQKCEDAPIIYWNLRTLEVEEKRRPLPDYMAKVQKDANQAMRDILLDWLVEVAEEYKLVSDTLYLTVSYIDRFLSQHSVSRNKLQLVGVSCMLVAAKYEEISPPHVEDFCYITDNTYTKEEVVNMERDVLIFLNHDLGTPTIKTFMRIFTRGTQENCKVLNLELEEFLGSYLAEISLLDYECLQFLPSIVAASAIFLSRFTIKPTMHPWVRISSHVTLAVQLKVQTKNDVGTKASLLKPVSACFVQIFYVFMNYLHILQSLALQQYSGYRPSELKECVLAIQDLQLSRRGLALQAVRDKYMQHKFKGVAALSSPSEIPASYFEDCKA</sequence>
<feature type="domain" description="Cyclin-like" evidence="6">
    <location>
        <begin position="163"/>
        <end position="247"/>
    </location>
</feature>
<dbReference type="Gene3D" id="1.10.472.10">
    <property type="entry name" value="Cyclin-like"/>
    <property type="match status" value="3"/>
</dbReference>
<keyword evidence="9" id="KW-1185">Reference proteome</keyword>
<keyword evidence="1" id="KW-0132">Cell division</keyword>
<reference evidence="8" key="1">
    <citation type="submission" date="2019-11" db="EMBL/GenBank/DDBJ databases">
        <authorList>
            <person name="Liu Y."/>
            <person name="Hou J."/>
            <person name="Li T.-Q."/>
            <person name="Guan C.-H."/>
            <person name="Wu X."/>
            <person name="Wu H.-Z."/>
            <person name="Ling F."/>
            <person name="Zhang R."/>
            <person name="Shi X.-G."/>
            <person name="Ren J.-P."/>
            <person name="Chen E.-F."/>
            <person name="Sun J.-M."/>
        </authorList>
    </citation>
    <scope>NUCLEOTIDE SEQUENCE</scope>
    <source>
        <strain evidence="8">Adult_tree_wgs_1</strain>
        <tissue evidence="8">Leaves</tissue>
    </source>
</reference>
<evidence type="ECO:0000256" key="2">
    <source>
        <dbReference type="ARBA" id="ARBA00023127"/>
    </source>
</evidence>
<dbReference type="OrthoDB" id="5590282at2759"/>
<evidence type="ECO:0000313" key="9">
    <source>
        <dbReference type="Proteomes" id="UP000626092"/>
    </source>
</evidence>
<comment type="similarity">
    <text evidence="4">Belongs to the cyclin family.</text>
</comment>
<evidence type="ECO:0000256" key="5">
    <source>
        <dbReference type="SAM" id="MobiDB-lite"/>
    </source>
</evidence>
<dbReference type="PROSITE" id="PS00292">
    <property type="entry name" value="CYCLINS"/>
    <property type="match status" value="1"/>
</dbReference>
<evidence type="ECO:0008006" key="10">
    <source>
        <dbReference type="Google" id="ProtNLM"/>
    </source>
</evidence>
<feature type="compositionally biased region" description="Polar residues" evidence="5">
    <location>
        <begin position="1"/>
        <end position="11"/>
    </location>
</feature>
<feature type="domain" description="Cyclin-like" evidence="6">
    <location>
        <begin position="270"/>
        <end position="373"/>
    </location>
</feature>
<dbReference type="SMART" id="SM01332">
    <property type="entry name" value="Cyclin_C"/>
    <property type="match status" value="1"/>
</dbReference>
<evidence type="ECO:0000256" key="4">
    <source>
        <dbReference type="RuleBase" id="RU000383"/>
    </source>
</evidence>
<dbReference type="AlphaFoldDB" id="A0A834GBL3"/>
<evidence type="ECO:0000256" key="3">
    <source>
        <dbReference type="ARBA" id="ARBA00023306"/>
    </source>
</evidence>
<dbReference type="Proteomes" id="UP000626092">
    <property type="component" value="Unassembled WGS sequence"/>
</dbReference>
<dbReference type="InterPro" id="IPR039361">
    <property type="entry name" value="Cyclin"/>
</dbReference>
<accession>A0A834GBL3</accession>
<organism evidence="8 9">
    <name type="scientific">Rhododendron simsii</name>
    <name type="common">Sims's rhododendron</name>
    <dbReference type="NCBI Taxonomy" id="118357"/>
    <lineage>
        <taxon>Eukaryota</taxon>
        <taxon>Viridiplantae</taxon>
        <taxon>Streptophyta</taxon>
        <taxon>Embryophyta</taxon>
        <taxon>Tracheophyta</taxon>
        <taxon>Spermatophyta</taxon>
        <taxon>Magnoliopsida</taxon>
        <taxon>eudicotyledons</taxon>
        <taxon>Gunneridae</taxon>
        <taxon>Pentapetalae</taxon>
        <taxon>asterids</taxon>
        <taxon>Ericales</taxon>
        <taxon>Ericaceae</taxon>
        <taxon>Ericoideae</taxon>
        <taxon>Rhodoreae</taxon>
        <taxon>Rhododendron</taxon>
    </lineage>
</organism>
<dbReference type="InterPro" id="IPR006671">
    <property type="entry name" value="Cyclin_N"/>
</dbReference>
<dbReference type="Pfam" id="PF02984">
    <property type="entry name" value="Cyclin_C"/>
    <property type="match status" value="2"/>
</dbReference>
<dbReference type="SMART" id="SM00385">
    <property type="entry name" value="CYCLIN"/>
    <property type="match status" value="2"/>
</dbReference>
<proteinExistence type="inferred from homology"/>
<dbReference type="Pfam" id="PF00134">
    <property type="entry name" value="Cyclin_N"/>
    <property type="match status" value="1"/>
</dbReference>
<gene>
    <name evidence="8" type="ORF">RHSIM_Rhsim11G0156200</name>
</gene>
<keyword evidence="3" id="KW-0131">Cell cycle</keyword>
<dbReference type="InterPro" id="IPR036915">
    <property type="entry name" value="Cyclin-like_sf"/>
</dbReference>
<dbReference type="FunFam" id="1.10.472.10:FF:000001">
    <property type="entry name" value="G2/mitotic-specific cyclin"/>
    <property type="match status" value="1"/>
</dbReference>
<feature type="region of interest" description="Disordered" evidence="5">
    <location>
        <begin position="1"/>
        <end position="83"/>
    </location>
</feature>
<evidence type="ECO:0000259" key="7">
    <source>
        <dbReference type="SMART" id="SM01332"/>
    </source>
</evidence>
<evidence type="ECO:0000259" key="6">
    <source>
        <dbReference type="SMART" id="SM00385"/>
    </source>
</evidence>
<comment type="caution">
    <text evidence="8">The sequence shown here is derived from an EMBL/GenBank/DDBJ whole genome shotgun (WGS) entry which is preliminary data.</text>
</comment>
<keyword evidence="2 4" id="KW-0195">Cyclin</keyword>
<dbReference type="EMBL" id="WJXA01000011">
    <property type="protein sequence ID" value="KAF7127708.1"/>
    <property type="molecule type" value="Genomic_DNA"/>
</dbReference>
<protein>
    <recommendedName>
        <fullName evidence="10">B-like cyclin</fullName>
    </recommendedName>
</protein>
<dbReference type="InterPro" id="IPR048258">
    <property type="entry name" value="Cyclins_cyclin-box"/>
</dbReference>
<feature type="compositionally biased region" description="Polar residues" evidence="5">
    <location>
        <begin position="44"/>
        <end position="55"/>
    </location>
</feature>
<evidence type="ECO:0000313" key="8">
    <source>
        <dbReference type="EMBL" id="KAF7127708.1"/>
    </source>
</evidence>
<feature type="domain" description="Cyclin C-terminal" evidence="7">
    <location>
        <begin position="256"/>
        <end position="430"/>
    </location>
</feature>
<dbReference type="SUPFAM" id="SSF47954">
    <property type="entry name" value="Cyclin-like"/>
    <property type="match status" value="2"/>
</dbReference>